<dbReference type="GO" id="GO:0008168">
    <property type="term" value="F:methyltransferase activity"/>
    <property type="evidence" value="ECO:0007669"/>
    <property type="project" value="UniProtKB-KW"/>
</dbReference>
<organism evidence="1 2">
    <name type="scientific">Arthrobacter mobilis</name>
    <dbReference type="NCBI Taxonomy" id="2724944"/>
    <lineage>
        <taxon>Bacteria</taxon>
        <taxon>Bacillati</taxon>
        <taxon>Actinomycetota</taxon>
        <taxon>Actinomycetes</taxon>
        <taxon>Micrococcales</taxon>
        <taxon>Micrococcaceae</taxon>
        <taxon>Arthrobacter</taxon>
    </lineage>
</organism>
<dbReference type="SUPFAM" id="SSF53335">
    <property type="entry name" value="S-adenosyl-L-methionine-dependent methyltransferases"/>
    <property type="match status" value="1"/>
</dbReference>
<comment type="caution">
    <text evidence="1">The sequence shown here is derived from an EMBL/GenBank/DDBJ whole genome shotgun (WGS) entry which is preliminary data.</text>
</comment>
<dbReference type="InterPro" id="IPR002052">
    <property type="entry name" value="DNA_methylase_N6_adenine_CS"/>
</dbReference>
<reference evidence="1 2" key="1">
    <citation type="submission" date="2020-04" db="EMBL/GenBank/DDBJ databases">
        <title>Arthrobacter sp. nov.</title>
        <authorList>
            <person name="Liu S."/>
        </authorList>
    </citation>
    <scope>NUCLEOTIDE SEQUENCE [LARGE SCALE GENOMIC DNA]</scope>
    <source>
        <strain evidence="1 2">E918</strain>
    </source>
</reference>
<proteinExistence type="predicted"/>
<keyword evidence="1" id="KW-0808">Transferase</keyword>
<dbReference type="Proteomes" id="UP000544090">
    <property type="component" value="Unassembled WGS sequence"/>
</dbReference>
<accession>A0A7X6K6T7</accession>
<gene>
    <name evidence="1" type="ORF">HGG74_15700</name>
</gene>
<evidence type="ECO:0000313" key="2">
    <source>
        <dbReference type="Proteomes" id="UP000544090"/>
    </source>
</evidence>
<name>A0A7X6K6T7_9MICC</name>
<dbReference type="EMBL" id="JAAZSQ010000018">
    <property type="protein sequence ID" value="NKX55955.1"/>
    <property type="molecule type" value="Genomic_DNA"/>
</dbReference>
<evidence type="ECO:0000313" key="1">
    <source>
        <dbReference type="EMBL" id="NKX55955.1"/>
    </source>
</evidence>
<sequence>MCNLLFNGRADESLSPPELRGRVKLVYMDPPYNTGKKFAQYSDRSPLKDWLAMMESALAAEGAPWELCVSTGGVFSPVARGLSREQASRLHDRLAVRIDAEELSAHSRCIGYAAGELTAENLD</sequence>
<keyword evidence="1" id="KW-0489">Methyltransferase</keyword>
<dbReference type="AlphaFoldDB" id="A0A7X6K6T7"/>
<dbReference type="GO" id="GO:0032259">
    <property type="term" value="P:methylation"/>
    <property type="evidence" value="ECO:0007669"/>
    <property type="project" value="UniProtKB-KW"/>
</dbReference>
<dbReference type="GO" id="GO:0003676">
    <property type="term" value="F:nucleic acid binding"/>
    <property type="evidence" value="ECO:0007669"/>
    <property type="project" value="InterPro"/>
</dbReference>
<dbReference type="InterPro" id="IPR029063">
    <property type="entry name" value="SAM-dependent_MTases_sf"/>
</dbReference>
<protein>
    <submittedName>
        <fullName evidence="1">Site-specific DNA-methyltransferase</fullName>
    </submittedName>
</protein>
<dbReference type="PROSITE" id="PS00092">
    <property type="entry name" value="N6_MTASE"/>
    <property type="match status" value="1"/>
</dbReference>
<keyword evidence="2" id="KW-1185">Reference proteome</keyword>
<dbReference type="Gene3D" id="3.40.50.150">
    <property type="entry name" value="Vaccinia Virus protein VP39"/>
    <property type="match status" value="1"/>
</dbReference>